<accession>A0A9P1ILR9</accession>
<keyword evidence="6" id="KW-0694">RNA-binding</keyword>
<comment type="caution">
    <text evidence="9">The sequence shown here is derived from an EMBL/GenBank/DDBJ whole genome shotgun (WGS) entry which is preliminary data.</text>
</comment>
<keyword evidence="2" id="KW-0507">mRNA processing</keyword>
<keyword evidence="4" id="KW-0508">mRNA splicing</keyword>
<feature type="compositionally biased region" description="Low complexity" evidence="7">
    <location>
        <begin position="714"/>
        <end position="731"/>
    </location>
</feature>
<evidence type="ECO:0000256" key="2">
    <source>
        <dbReference type="ARBA" id="ARBA00022664"/>
    </source>
</evidence>
<dbReference type="SMART" id="SM00360">
    <property type="entry name" value="RRM"/>
    <property type="match status" value="2"/>
</dbReference>
<dbReference type="InterPro" id="IPR059164">
    <property type="entry name" value="HAT_PRP39_C"/>
</dbReference>
<feature type="region of interest" description="Disordered" evidence="7">
    <location>
        <begin position="486"/>
        <end position="533"/>
    </location>
</feature>
<dbReference type="SUPFAM" id="SSF48452">
    <property type="entry name" value="TPR-like"/>
    <property type="match status" value="1"/>
</dbReference>
<dbReference type="PANTHER" id="PTHR17204">
    <property type="entry name" value="PRE-MRNA PROCESSING PROTEIN PRP39-RELATED"/>
    <property type="match status" value="1"/>
</dbReference>
<dbReference type="PANTHER" id="PTHR17204:SF25">
    <property type="entry name" value="RRM DOMAIN-CONTAINING PROTEIN"/>
    <property type="match status" value="1"/>
</dbReference>
<dbReference type="Pfam" id="PF23241">
    <property type="entry name" value="HAT_PRP39_C"/>
    <property type="match status" value="1"/>
</dbReference>
<organism evidence="9 10">
    <name type="scientific">Caenorhabditis angaria</name>
    <dbReference type="NCBI Taxonomy" id="860376"/>
    <lineage>
        <taxon>Eukaryota</taxon>
        <taxon>Metazoa</taxon>
        <taxon>Ecdysozoa</taxon>
        <taxon>Nematoda</taxon>
        <taxon>Chromadorea</taxon>
        <taxon>Rhabditida</taxon>
        <taxon>Rhabditina</taxon>
        <taxon>Rhabditomorpha</taxon>
        <taxon>Rhabditoidea</taxon>
        <taxon>Rhabditidae</taxon>
        <taxon>Peloderinae</taxon>
        <taxon>Caenorhabditis</taxon>
    </lineage>
</organism>
<protein>
    <recommendedName>
        <fullName evidence="8">RRM domain-containing protein</fullName>
    </recommendedName>
</protein>
<dbReference type="GO" id="GO:0003723">
    <property type="term" value="F:RNA binding"/>
    <property type="evidence" value="ECO:0007669"/>
    <property type="project" value="UniProtKB-UniRule"/>
</dbReference>
<evidence type="ECO:0000256" key="5">
    <source>
        <dbReference type="ARBA" id="ARBA00023242"/>
    </source>
</evidence>
<dbReference type="InterPro" id="IPR035979">
    <property type="entry name" value="RBD_domain_sf"/>
</dbReference>
<feature type="region of interest" description="Disordered" evidence="7">
    <location>
        <begin position="699"/>
        <end position="799"/>
    </location>
</feature>
<gene>
    <name evidence="9" type="ORF">CAMP_LOCUS10357</name>
</gene>
<keyword evidence="10" id="KW-1185">Reference proteome</keyword>
<dbReference type="OrthoDB" id="6921389at2759"/>
<evidence type="ECO:0000256" key="6">
    <source>
        <dbReference type="PROSITE-ProRule" id="PRU00176"/>
    </source>
</evidence>
<evidence type="ECO:0000256" key="4">
    <source>
        <dbReference type="ARBA" id="ARBA00023187"/>
    </source>
</evidence>
<dbReference type="Gene3D" id="1.25.40.10">
    <property type="entry name" value="Tetratricopeptide repeat domain"/>
    <property type="match status" value="2"/>
</dbReference>
<dbReference type="PROSITE" id="PS50102">
    <property type="entry name" value="RRM"/>
    <property type="match status" value="2"/>
</dbReference>
<dbReference type="GO" id="GO:0006397">
    <property type="term" value="P:mRNA processing"/>
    <property type="evidence" value="ECO:0007669"/>
    <property type="project" value="UniProtKB-KW"/>
</dbReference>
<reference evidence="9" key="1">
    <citation type="submission" date="2022-11" db="EMBL/GenBank/DDBJ databases">
        <authorList>
            <person name="Kikuchi T."/>
        </authorList>
    </citation>
    <scope>NUCLEOTIDE SEQUENCE</scope>
    <source>
        <strain evidence="9">PS1010</strain>
    </source>
</reference>
<feature type="compositionally biased region" description="Polar residues" evidence="7">
    <location>
        <begin position="737"/>
        <end position="755"/>
    </location>
</feature>
<dbReference type="Proteomes" id="UP001152747">
    <property type="component" value="Unassembled WGS sequence"/>
</dbReference>
<dbReference type="Gene3D" id="3.30.70.330">
    <property type="match status" value="2"/>
</dbReference>
<dbReference type="InterPro" id="IPR000504">
    <property type="entry name" value="RRM_dom"/>
</dbReference>
<dbReference type="GO" id="GO:0005634">
    <property type="term" value="C:nucleus"/>
    <property type="evidence" value="ECO:0007669"/>
    <property type="project" value="UniProtKB-SubCell"/>
</dbReference>
<dbReference type="Pfam" id="PF00076">
    <property type="entry name" value="RRM_1"/>
    <property type="match status" value="2"/>
</dbReference>
<evidence type="ECO:0000313" key="9">
    <source>
        <dbReference type="EMBL" id="CAI5447720.1"/>
    </source>
</evidence>
<sequence>MGSDVEMASSSDPDDLYEEIEKMKALLLEDSRNYKNNNEMLQLLHRNGDFEELIEARDKIVQKVPLTSANWLIWIAEKRENSGNYEEIEDVFEKALKDSNDVAIWLERIYFSFSYGVAKTRQTFEKALAAHGTRFDSGGQIWLAYLSFETANAQGNPTDENMQYLENLYKRALRVATKHLQEIYEEACDIICGAKENGEIKTIFEETMKLARKLEKFEEHLEGAEGYQKYLQFEIESGDPGRIQMFHERIVNEFCEDENAWSSYGIWCEKKLKMPQISAGIYERALRFCPYSCILHQEALLAYERAAKTHEEIDAVFEYAKENVINSAEDGRALYRTYIYLRRRRVCSAERICPEDFAKIAGIFEEGAARLREWFPHDWDLKADFRAAQAFFYARFLKNVEKARPIWSDILASGFGKNAQKYIDAANFERQFGDAEHVRKYLNTALNSVSDDVNAIYQYYIQFEREEGTLEQLDAVLEKINSQVAHRAKRPQKTVPEPKIPAKLAQKRPFKSDNPPKPAENAEKPSFSSEDCSDEEKNRTIFVSNLDFGTTEEDLKKVIKGIVKVRFAKRIKGDLHRGFGYIVLENLESVREALKKDRVLVNGRPMFVSKNDPEHRVGFKYSKGLEKAKLFVKNVHFKADEKELEKIFSEFGKVENVRIVRHKNGQPKGCAYIDYETEEAATKALMATKIEMRNRELSVALSNPPTKSADKNSSKPSTSANSAPSSSSNSAQFLAPDQSSTRKSSMLQFLPRSTTKPAAPAPAPAEKPAENQDSSEIPAKKLHKPMSNDQFRQFLMKKS</sequence>
<evidence type="ECO:0000259" key="8">
    <source>
        <dbReference type="PROSITE" id="PS50102"/>
    </source>
</evidence>
<keyword evidence="3" id="KW-0677">Repeat</keyword>
<dbReference type="GO" id="GO:0008380">
    <property type="term" value="P:RNA splicing"/>
    <property type="evidence" value="ECO:0007669"/>
    <property type="project" value="UniProtKB-KW"/>
</dbReference>
<feature type="domain" description="RRM" evidence="8">
    <location>
        <begin position="539"/>
        <end position="613"/>
    </location>
</feature>
<dbReference type="SMART" id="SM00386">
    <property type="entry name" value="HAT"/>
    <property type="match status" value="6"/>
</dbReference>
<evidence type="ECO:0000256" key="1">
    <source>
        <dbReference type="ARBA" id="ARBA00004123"/>
    </source>
</evidence>
<dbReference type="InterPro" id="IPR012677">
    <property type="entry name" value="Nucleotide-bd_a/b_plait_sf"/>
</dbReference>
<evidence type="ECO:0000256" key="3">
    <source>
        <dbReference type="ARBA" id="ARBA00022737"/>
    </source>
</evidence>
<dbReference type="SUPFAM" id="SSF54928">
    <property type="entry name" value="RNA-binding domain, RBD"/>
    <property type="match status" value="2"/>
</dbReference>
<keyword evidence="5" id="KW-0539">Nucleus</keyword>
<dbReference type="EMBL" id="CANHGI010000004">
    <property type="protein sequence ID" value="CAI5447720.1"/>
    <property type="molecule type" value="Genomic_DNA"/>
</dbReference>
<proteinExistence type="predicted"/>
<feature type="domain" description="RRM" evidence="8">
    <location>
        <begin position="628"/>
        <end position="704"/>
    </location>
</feature>
<dbReference type="InterPro" id="IPR011990">
    <property type="entry name" value="TPR-like_helical_dom_sf"/>
</dbReference>
<comment type="subcellular location">
    <subcellularLocation>
        <location evidence="1">Nucleus</location>
    </subcellularLocation>
</comment>
<name>A0A9P1ILR9_9PELO</name>
<evidence type="ECO:0000313" key="10">
    <source>
        <dbReference type="Proteomes" id="UP001152747"/>
    </source>
</evidence>
<dbReference type="Pfam" id="PF23240">
    <property type="entry name" value="HAT_PRP39_N"/>
    <property type="match status" value="1"/>
</dbReference>
<evidence type="ECO:0000256" key="7">
    <source>
        <dbReference type="SAM" id="MobiDB-lite"/>
    </source>
</evidence>
<dbReference type="AlphaFoldDB" id="A0A9P1ILR9"/>
<dbReference type="InterPro" id="IPR003107">
    <property type="entry name" value="HAT"/>
</dbReference>